<keyword evidence="3" id="KW-0472">Membrane</keyword>
<keyword evidence="3" id="KW-1133">Transmembrane helix</keyword>
<dbReference type="PANTHER" id="PTHR19957:SF38">
    <property type="entry name" value="LD27581P"/>
    <property type="match status" value="1"/>
</dbReference>
<dbReference type="InterPro" id="IPR010989">
    <property type="entry name" value="SNARE"/>
</dbReference>
<evidence type="ECO:0000256" key="3">
    <source>
        <dbReference type="SAM" id="Phobius"/>
    </source>
</evidence>
<dbReference type="InterPro" id="IPR006012">
    <property type="entry name" value="Syntaxin/epimorphin_CS"/>
</dbReference>
<protein>
    <submittedName>
        <fullName evidence="5">t-SNARE</fullName>
    </submittedName>
</protein>
<evidence type="ECO:0000259" key="4">
    <source>
        <dbReference type="PROSITE" id="PS50192"/>
    </source>
</evidence>
<name>A0A4P9ZTN6_9FUNG</name>
<dbReference type="SMART" id="SM00397">
    <property type="entry name" value="t_SNARE"/>
    <property type="match status" value="1"/>
</dbReference>
<dbReference type="PANTHER" id="PTHR19957">
    <property type="entry name" value="SYNTAXIN"/>
    <property type="match status" value="1"/>
</dbReference>
<accession>A0A4P9ZTN6</accession>
<dbReference type="Gene3D" id="1.20.58.70">
    <property type="match status" value="1"/>
</dbReference>
<feature type="domain" description="T-SNARE coiled-coil homology" evidence="4">
    <location>
        <begin position="180"/>
        <end position="242"/>
    </location>
</feature>
<dbReference type="GO" id="GO:0006886">
    <property type="term" value="P:intracellular protein transport"/>
    <property type="evidence" value="ECO:0007669"/>
    <property type="project" value="InterPro"/>
</dbReference>
<dbReference type="STRING" id="215637.A0A4P9ZTN6"/>
<dbReference type="InterPro" id="IPR045242">
    <property type="entry name" value="Syntaxin"/>
</dbReference>
<reference evidence="6" key="1">
    <citation type="journal article" date="2018" name="Nat. Microbiol.">
        <title>Leveraging single-cell genomics to expand the fungal tree of life.</title>
        <authorList>
            <person name="Ahrendt S.R."/>
            <person name="Quandt C.A."/>
            <person name="Ciobanu D."/>
            <person name="Clum A."/>
            <person name="Salamov A."/>
            <person name="Andreopoulos B."/>
            <person name="Cheng J.F."/>
            <person name="Woyke T."/>
            <person name="Pelin A."/>
            <person name="Henrissat B."/>
            <person name="Reynolds N.K."/>
            <person name="Benny G.L."/>
            <person name="Smith M.E."/>
            <person name="James T.Y."/>
            <person name="Grigoriev I.V."/>
        </authorList>
    </citation>
    <scope>NUCLEOTIDE SEQUENCE [LARGE SCALE GENOMIC DNA]</scope>
    <source>
        <strain evidence="6">RSA 468</strain>
    </source>
</reference>
<dbReference type="AlphaFoldDB" id="A0A4P9ZTN6"/>
<dbReference type="PROSITE" id="PS50192">
    <property type="entry name" value="T_SNARE"/>
    <property type="match status" value="1"/>
</dbReference>
<keyword evidence="6" id="KW-1185">Reference proteome</keyword>
<comment type="similarity">
    <text evidence="1 2">Belongs to the syntaxin family.</text>
</comment>
<dbReference type="InterPro" id="IPR006011">
    <property type="entry name" value="Syntaxin_N"/>
</dbReference>
<evidence type="ECO:0000313" key="5">
    <source>
        <dbReference type="EMBL" id="RKP35900.1"/>
    </source>
</evidence>
<dbReference type="EMBL" id="ML002761">
    <property type="protein sequence ID" value="RKP35900.1"/>
    <property type="molecule type" value="Genomic_DNA"/>
</dbReference>
<dbReference type="GO" id="GO:0031201">
    <property type="term" value="C:SNARE complex"/>
    <property type="evidence" value="ECO:0007669"/>
    <property type="project" value="TreeGrafter"/>
</dbReference>
<feature type="transmembrane region" description="Helical" evidence="3">
    <location>
        <begin position="253"/>
        <end position="272"/>
    </location>
</feature>
<dbReference type="FunFam" id="1.20.5.110:FF:000059">
    <property type="entry name" value="Related to syntaxin 12"/>
    <property type="match status" value="1"/>
</dbReference>
<dbReference type="Gene3D" id="1.20.5.110">
    <property type="match status" value="1"/>
</dbReference>
<dbReference type="OrthoDB" id="364348at2759"/>
<dbReference type="SUPFAM" id="SSF47661">
    <property type="entry name" value="t-snare proteins"/>
    <property type="match status" value="1"/>
</dbReference>
<dbReference type="CDD" id="cd15840">
    <property type="entry name" value="SNARE_Qa"/>
    <property type="match status" value="1"/>
</dbReference>
<dbReference type="PROSITE" id="PS00914">
    <property type="entry name" value="SYNTAXIN"/>
    <property type="match status" value="1"/>
</dbReference>
<dbReference type="GO" id="GO:0006896">
    <property type="term" value="P:Golgi to vacuole transport"/>
    <property type="evidence" value="ECO:0007669"/>
    <property type="project" value="TreeGrafter"/>
</dbReference>
<evidence type="ECO:0000313" key="6">
    <source>
        <dbReference type="Proteomes" id="UP000268162"/>
    </source>
</evidence>
<proteinExistence type="inferred from homology"/>
<dbReference type="GO" id="GO:0012505">
    <property type="term" value="C:endomembrane system"/>
    <property type="evidence" value="ECO:0007669"/>
    <property type="project" value="TreeGrafter"/>
</dbReference>
<dbReference type="Pfam" id="PF14523">
    <property type="entry name" value="Syntaxin_2"/>
    <property type="match status" value="1"/>
</dbReference>
<dbReference type="Proteomes" id="UP000268162">
    <property type="component" value="Unassembled WGS sequence"/>
</dbReference>
<dbReference type="GO" id="GO:0048278">
    <property type="term" value="P:vesicle docking"/>
    <property type="evidence" value="ECO:0007669"/>
    <property type="project" value="TreeGrafter"/>
</dbReference>
<evidence type="ECO:0000256" key="2">
    <source>
        <dbReference type="RuleBase" id="RU003858"/>
    </source>
</evidence>
<dbReference type="SMART" id="SM00503">
    <property type="entry name" value="SynN"/>
    <property type="match status" value="1"/>
</dbReference>
<gene>
    <name evidence="5" type="ORF">BJ085DRAFT_35555</name>
</gene>
<dbReference type="InterPro" id="IPR000727">
    <property type="entry name" value="T_SNARE_dom"/>
</dbReference>
<dbReference type="GO" id="GO:0006906">
    <property type="term" value="P:vesicle fusion"/>
    <property type="evidence" value="ECO:0007669"/>
    <property type="project" value="TreeGrafter"/>
</dbReference>
<evidence type="ECO:0000256" key="1">
    <source>
        <dbReference type="ARBA" id="ARBA00009063"/>
    </source>
</evidence>
<dbReference type="GO" id="GO:0005484">
    <property type="term" value="F:SNAP receptor activity"/>
    <property type="evidence" value="ECO:0007669"/>
    <property type="project" value="InterPro"/>
</dbReference>
<dbReference type="GO" id="GO:0000149">
    <property type="term" value="F:SNARE binding"/>
    <property type="evidence" value="ECO:0007669"/>
    <property type="project" value="TreeGrafter"/>
</dbReference>
<sequence>MSFNDLHSGGARPVGQTSLSADDANYRKVLQKISQNVFRVNSYVATIQRLVEQLTRNSDTTRTRQQLHDVTEKTRELAKATGTDIKGLDSFQKADPTVAHTRKIEQQKLSKDFQKVLEQFQVAQREAAEKSREYVDRAKHAVEQDNAAAFDESDEQASLLQHDQRRHQLQVVDNEVEFNEALIAERESEIREIEQGITELNEVFRDLGTIVNEQQSLLDNIESNVTSIAINVRNAGEELITASRYQRKSRKTMCFLLLLLVVIVSIVLLVALS</sequence>
<dbReference type="Pfam" id="PF05739">
    <property type="entry name" value="SNARE"/>
    <property type="match status" value="1"/>
</dbReference>
<organism evidence="5 6">
    <name type="scientific">Dimargaris cristalligena</name>
    <dbReference type="NCBI Taxonomy" id="215637"/>
    <lineage>
        <taxon>Eukaryota</taxon>
        <taxon>Fungi</taxon>
        <taxon>Fungi incertae sedis</taxon>
        <taxon>Zoopagomycota</taxon>
        <taxon>Kickxellomycotina</taxon>
        <taxon>Dimargaritomycetes</taxon>
        <taxon>Dimargaritales</taxon>
        <taxon>Dimargaritaceae</taxon>
        <taxon>Dimargaris</taxon>
    </lineage>
</organism>
<keyword evidence="3" id="KW-0812">Transmembrane</keyword>